<dbReference type="AlphaFoldDB" id="A0A9R1T462"/>
<dbReference type="GeneID" id="105266015"/>
<gene>
    <name evidence="3" type="primary">LOC105266015</name>
</gene>
<protein>
    <submittedName>
        <fullName evidence="3">Uncharacterized protein</fullName>
    </submittedName>
</protein>
<sequence length="152" mass="17614">MEKMKNFAVVDFYTERTSDGKLVIAVVPKEWMKWNNGNWSTYWPSKVAKKQLVEWQSSGKSPKNDWSHHTEIEILTWADNFMSAERRCDRARTQRENLNSSGMENTPRSTVKVVSRNTARDSMEATESSDSNERASTSETKVFEVINDTRIQ</sequence>
<evidence type="ECO:0000256" key="1">
    <source>
        <dbReference type="SAM" id="MobiDB-lite"/>
    </source>
</evidence>
<evidence type="ECO:0000313" key="2">
    <source>
        <dbReference type="Proteomes" id="UP000694866"/>
    </source>
</evidence>
<proteinExistence type="predicted"/>
<feature type="region of interest" description="Disordered" evidence="1">
    <location>
        <begin position="92"/>
        <end position="152"/>
    </location>
</feature>
<dbReference type="KEGG" id="fas:105266015"/>
<organism evidence="2 3">
    <name type="scientific">Fopius arisanus</name>
    <dbReference type="NCBI Taxonomy" id="64838"/>
    <lineage>
        <taxon>Eukaryota</taxon>
        <taxon>Metazoa</taxon>
        <taxon>Ecdysozoa</taxon>
        <taxon>Arthropoda</taxon>
        <taxon>Hexapoda</taxon>
        <taxon>Insecta</taxon>
        <taxon>Pterygota</taxon>
        <taxon>Neoptera</taxon>
        <taxon>Endopterygota</taxon>
        <taxon>Hymenoptera</taxon>
        <taxon>Apocrita</taxon>
        <taxon>Ichneumonoidea</taxon>
        <taxon>Braconidae</taxon>
        <taxon>Opiinae</taxon>
        <taxon>Fopius</taxon>
    </lineage>
</organism>
<feature type="compositionally biased region" description="Polar residues" evidence="1">
    <location>
        <begin position="96"/>
        <end position="109"/>
    </location>
</feature>
<accession>A0A9R1T462</accession>
<feature type="compositionally biased region" description="Polar residues" evidence="1">
    <location>
        <begin position="125"/>
        <end position="140"/>
    </location>
</feature>
<keyword evidence="2" id="KW-1185">Reference proteome</keyword>
<reference evidence="3" key="1">
    <citation type="submission" date="2025-08" db="UniProtKB">
        <authorList>
            <consortium name="RefSeq"/>
        </authorList>
    </citation>
    <scope>IDENTIFICATION</scope>
    <source>
        <strain evidence="3">USDA-PBARC FA_bdor</strain>
        <tissue evidence="3">Whole organism</tissue>
    </source>
</reference>
<dbReference type="Proteomes" id="UP000694866">
    <property type="component" value="Unplaced"/>
</dbReference>
<name>A0A9R1T462_9HYME</name>
<dbReference type="RefSeq" id="XP_011302193.1">
    <property type="nucleotide sequence ID" value="XM_011303891.1"/>
</dbReference>
<evidence type="ECO:0000313" key="3">
    <source>
        <dbReference type="RefSeq" id="XP_011302193.1"/>
    </source>
</evidence>